<gene>
    <name evidence="1" type="ORF">F4821DRAFT_273792</name>
</gene>
<accession>A0ACC0CJJ9</accession>
<reference evidence="1 2" key="1">
    <citation type="journal article" date="2022" name="New Phytol.">
        <title>Ecological generalism drives hyperdiversity of secondary metabolite gene clusters in xylarialean endophytes.</title>
        <authorList>
            <person name="Franco M.E.E."/>
            <person name="Wisecaver J.H."/>
            <person name="Arnold A.E."/>
            <person name="Ju Y.M."/>
            <person name="Slot J.C."/>
            <person name="Ahrendt S."/>
            <person name="Moore L.P."/>
            <person name="Eastman K.E."/>
            <person name="Scott K."/>
            <person name="Konkel Z."/>
            <person name="Mondo S.J."/>
            <person name="Kuo A."/>
            <person name="Hayes R.D."/>
            <person name="Haridas S."/>
            <person name="Andreopoulos B."/>
            <person name="Riley R."/>
            <person name="LaButti K."/>
            <person name="Pangilinan J."/>
            <person name="Lipzen A."/>
            <person name="Amirebrahimi M."/>
            <person name="Yan J."/>
            <person name="Adam C."/>
            <person name="Keymanesh K."/>
            <person name="Ng V."/>
            <person name="Louie K."/>
            <person name="Northen T."/>
            <person name="Drula E."/>
            <person name="Henrissat B."/>
            <person name="Hsieh H.M."/>
            <person name="Youens-Clark K."/>
            <person name="Lutzoni F."/>
            <person name="Miadlikowska J."/>
            <person name="Eastwood D.C."/>
            <person name="Hamelin R.C."/>
            <person name="Grigoriev I.V."/>
            <person name="U'Ren J.M."/>
        </authorList>
    </citation>
    <scope>NUCLEOTIDE SEQUENCE [LARGE SCALE GENOMIC DNA]</scope>
    <source>
        <strain evidence="1 2">ER1909</strain>
    </source>
</reference>
<keyword evidence="2" id="KW-1185">Reference proteome</keyword>
<name>A0ACC0CJJ9_9PEZI</name>
<sequence>MPPFSIRLLKSAVYDPTDTSEPTDTQLRSLLPASYRITDNLVRPKLDNLTYLEKELSVGRLNALVKWLWVAGRPMPPRPLHHQLLLGRDVVITEQMDLHLVWAPGRIFPKPLLPFLLEPRFCRDQLASREATSRSALGFLFSYAGLICYESDFWIAKEKYLLPHQVEWVAWRDFIWELGTEHIYTKVDIRFLYGELRLGRLNILYCLSQGAILRGYLSHWQQNKDFFHDNFKWLASATVYIATVLMAMQVESSIHHNKTYLLQYKYLIRIKIFRYFAVVLLNLRLYQISLKNRVF</sequence>
<comment type="caution">
    <text evidence="1">The sequence shown here is derived from an EMBL/GenBank/DDBJ whole genome shotgun (WGS) entry which is preliminary data.</text>
</comment>
<organism evidence="1 2">
    <name type="scientific">Hypoxylon rubiginosum</name>
    <dbReference type="NCBI Taxonomy" id="110542"/>
    <lineage>
        <taxon>Eukaryota</taxon>
        <taxon>Fungi</taxon>
        <taxon>Dikarya</taxon>
        <taxon>Ascomycota</taxon>
        <taxon>Pezizomycotina</taxon>
        <taxon>Sordariomycetes</taxon>
        <taxon>Xylariomycetidae</taxon>
        <taxon>Xylariales</taxon>
        <taxon>Hypoxylaceae</taxon>
        <taxon>Hypoxylon</taxon>
    </lineage>
</organism>
<dbReference type="Proteomes" id="UP001497680">
    <property type="component" value="Unassembled WGS sequence"/>
</dbReference>
<protein>
    <submittedName>
        <fullName evidence="1">Uncharacterized protein</fullName>
    </submittedName>
</protein>
<evidence type="ECO:0000313" key="1">
    <source>
        <dbReference type="EMBL" id="KAI6080517.1"/>
    </source>
</evidence>
<dbReference type="EMBL" id="MU394438">
    <property type="protein sequence ID" value="KAI6080517.1"/>
    <property type="molecule type" value="Genomic_DNA"/>
</dbReference>
<evidence type="ECO:0000313" key="2">
    <source>
        <dbReference type="Proteomes" id="UP001497680"/>
    </source>
</evidence>
<proteinExistence type="predicted"/>